<sequence length="546" mass="60215">MDVLRGRRGEYTEHLRRLEGVRKQLVQKMRDLDDQIMASSASRKAIDERIAALEQTLSSRNPHPTEDEISAHKEASKTEAHKPTTVEDVNEDSSDDMEYEQDDVPRLRELRQAFSGHYGGITAMDYDADQGLVASGSLDTQVRVWDAATGACKYTISGHSDVIRGVQFYDRFLITGASDGRMRMWDLSLFDSVQPRPSTKIMREEYVAPTREGSSFAHSDDDDDNDDSGDEYDNMMFPRRPDTDDHGSDASNGGRRRMRRPRSPKTIMTLQSTTPPVSPTICHHVPPLELCCENTFVGHKDAVTCFQASYGTLISGGADKTIREWDLSTGQMRQTIDVAWATKDSHAARVASRGLQSASPWSSPRTRRGTDSGDGGFIGALQFYDFALATGTADGVLRLWDMRTAQAHRQMIGHSQPITSLQFDEQTILTGSLDGTAQLWDLRSGKILQTLKYGRPVTSVQVTGGGASFATQCWLAAGDSCLHHYSANSMQRASYASDFGACNSARSKWQMVGEDAGTADVTRVRAMGSDTLLSGDANGVVKLWRI</sequence>
<dbReference type="EC" id="1.14.11.27" evidence="1"/>
<protein>
    <submittedName>
        <fullName evidence="1">Mitochondrial fission protein</fullName>
        <ecNumber evidence="1">1.14.11.27</ecNumber>
    </submittedName>
</protein>
<reference evidence="1" key="1">
    <citation type="submission" date="2022-07" db="EMBL/GenBank/DDBJ databases">
        <title>Phylogenomic reconstructions and comparative analyses of Kickxellomycotina fungi.</title>
        <authorList>
            <person name="Reynolds N.K."/>
            <person name="Stajich J.E."/>
            <person name="Barry K."/>
            <person name="Grigoriev I.V."/>
            <person name="Crous P."/>
            <person name="Smith M.E."/>
        </authorList>
    </citation>
    <scope>NUCLEOTIDE SEQUENCE</scope>
    <source>
        <strain evidence="1">NRRL 5244</strain>
    </source>
</reference>
<evidence type="ECO:0000313" key="2">
    <source>
        <dbReference type="Proteomes" id="UP001150603"/>
    </source>
</evidence>
<keyword evidence="1" id="KW-0560">Oxidoreductase</keyword>
<comment type="caution">
    <text evidence="1">The sequence shown here is derived from an EMBL/GenBank/DDBJ whole genome shotgun (WGS) entry which is preliminary data.</text>
</comment>
<keyword evidence="2" id="KW-1185">Reference proteome</keyword>
<gene>
    <name evidence="1" type="primary">MDV1</name>
    <name evidence="1" type="ORF">FBU59_002092</name>
</gene>
<dbReference type="EMBL" id="JANBPW010001092">
    <property type="protein sequence ID" value="KAJ1946188.1"/>
    <property type="molecule type" value="Genomic_DNA"/>
</dbReference>
<proteinExistence type="predicted"/>
<accession>A0ACC1JC39</accession>
<dbReference type="Proteomes" id="UP001150603">
    <property type="component" value="Unassembled WGS sequence"/>
</dbReference>
<evidence type="ECO:0000313" key="1">
    <source>
        <dbReference type="EMBL" id="KAJ1946188.1"/>
    </source>
</evidence>
<name>A0ACC1JC39_9FUNG</name>
<organism evidence="1 2">
    <name type="scientific">Linderina macrospora</name>
    <dbReference type="NCBI Taxonomy" id="4868"/>
    <lineage>
        <taxon>Eukaryota</taxon>
        <taxon>Fungi</taxon>
        <taxon>Fungi incertae sedis</taxon>
        <taxon>Zoopagomycota</taxon>
        <taxon>Kickxellomycotina</taxon>
        <taxon>Kickxellomycetes</taxon>
        <taxon>Kickxellales</taxon>
        <taxon>Kickxellaceae</taxon>
        <taxon>Linderina</taxon>
    </lineage>
</organism>